<comment type="similarity">
    <text evidence="2 8">Belongs to the diaminopimelate epimerase family.</text>
</comment>
<feature type="binding site" evidence="8">
    <location>
        <position position="11"/>
    </location>
    <ligand>
        <name>substrate</name>
    </ligand>
</feature>
<evidence type="ECO:0000256" key="5">
    <source>
        <dbReference type="ARBA" id="ARBA00023154"/>
    </source>
</evidence>
<feature type="site" description="Could be important to modulate the pK values of the two catalytic cysteine residues" evidence="8">
    <location>
        <position position="160"/>
    </location>
</feature>
<feature type="active site" description="Proton acceptor" evidence="8">
    <location>
        <position position="218"/>
    </location>
</feature>
<keyword evidence="6 8" id="KW-0413">Isomerase</keyword>
<reference evidence="10" key="1">
    <citation type="submission" date="2020-10" db="EMBL/GenBank/DDBJ databases">
        <authorList>
            <person name="Gilroy R."/>
        </authorList>
    </citation>
    <scope>NUCLEOTIDE SEQUENCE</scope>
    <source>
        <strain evidence="10">CHK183-6373</strain>
    </source>
</reference>
<evidence type="ECO:0000256" key="3">
    <source>
        <dbReference type="ARBA" id="ARBA00013080"/>
    </source>
</evidence>
<comment type="subunit">
    <text evidence="8">Homodimer.</text>
</comment>
<dbReference type="EC" id="5.1.1.7" evidence="3 8"/>
<dbReference type="Proteomes" id="UP000886884">
    <property type="component" value="Unassembled WGS sequence"/>
</dbReference>
<keyword evidence="8" id="KW-0963">Cytoplasm</keyword>
<feature type="binding site" evidence="8">
    <location>
        <begin position="72"/>
        <end position="73"/>
    </location>
    <ligand>
        <name>substrate</name>
    </ligand>
</feature>
<sequence>MKFIKMQGLGNDYVYVDTFAQQVRDPAALAVRVSRPHYGVGADGLILIGPSDKADARMRIFNADGSEAEMCGNGLRCTARYLYETGRAPAGTMVVETGGGLRGAQVLLENGRVRAVRAEMGAPVLDGPRIPVEGCGNHAFVPLSDGTVREFTCVSMGNPHAVLFVQEAPRAWCLENGPLVERDAHFPMRTNVEFVRVLARDHLEVFVWERGSGATLACGTGACASLVAAVLEGLAERRARVELPGGALEIEWSEADGRVYMTGPAEVCFTGDWPDGDPPRFPACADAGFVVQ</sequence>
<dbReference type="Gene3D" id="3.10.310.10">
    <property type="entry name" value="Diaminopimelate Epimerase, Chain A, domain 1"/>
    <property type="match status" value="2"/>
</dbReference>
<dbReference type="InterPro" id="IPR018510">
    <property type="entry name" value="DAP_epimerase_AS"/>
</dbReference>
<dbReference type="GO" id="GO:0009089">
    <property type="term" value="P:lysine biosynthetic process via diaminopimelate"/>
    <property type="evidence" value="ECO:0007669"/>
    <property type="project" value="UniProtKB-UniRule"/>
</dbReference>
<dbReference type="PANTHER" id="PTHR31689:SF0">
    <property type="entry name" value="DIAMINOPIMELATE EPIMERASE"/>
    <property type="match status" value="1"/>
</dbReference>
<feature type="binding site" evidence="8">
    <location>
        <position position="191"/>
    </location>
    <ligand>
        <name>substrate</name>
    </ligand>
</feature>
<evidence type="ECO:0000256" key="9">
    <source>
        <dbReference type="PROSITE-ProRule" id="PRU10125"/>
    </source>
</evidence>
<accession>A0A9D1P9T3</accession>
<feature type="binding site" evidence="8">
    <location>
        <position position="158"/>
    </location>
    <ligand>
        <name>substrate</name>
    </ligand>
</feature>
<comment type="function">
    <text evidence="8">Catalyzes the stereoinversion of LL-2,6-diaminopimelate (L,L-DAP) to meso-diaminopimelate (meso-DAP), a precursor of L-lysine and an essential component of the bacterial peptidoglycan.</text>
</comment>
<dbReference type="Pfam" id="PF01678">
    <property type="entry name" value="DAP_epimerase"/>
    <property type="match status" value="2"/>
</dbReference>
<evidence type="ECO:0000313" key="10">
    <source>
        <dbReference type="EMBL" id="HIV29178.1"/>
    </source>
</evidence>
<dbReference type="InterPro" id="IPR001653">
    <property type="entry name" value="DAP_epimerase_DapF"/>
</dbReference>
<evidence type="ECO:0000256" key="1">
    <source>
        <dbReference type="ARBA" id="ARBA00005196"/>
    </source>
</evidence>
<evidence type="ECO:0000256" key="7">
    <source>
        <dbReference type="ARBA" id="ARBA00051712"/>
    </source>
</evidence>
<keyword evidence="4 8" id="KW-0028">Amino-acid biosynthesis</keyword>
<gene>
    <name evidence="8" type="primary">dapF</name>
    <name evidence="10" type="ORF">IAA64_14550</name>
</gene>
<dbReference type="SUPFAM" id="SSF54506">
    <property type="entry name" value="Diaminopimelate epimerase-like"/>
    <property type="match status" value="1"/>
</dbReference>
<comment type="subcellular location">
    <subcellularLocation>
        <location evidence="8">Cytoplasm</location>
    </subcellularLocation>
</comment>
<dbReference type="EMBL" id="DVOT01000258">
    <property type="protein sequence ID" value="HIV29178.1"/>
    <property type="molecule type" value="Genomic_DNA"/>
</dbReference>
<comment type="catalytic activity">
    <reaction evidence="7 8">
        <text>(2S,6S)-2,6-diaminopimelate = meso-2,6-diaminopimelate</text>
        <dbReference type="Rhea" id="RHEA:15393"/>
        <dbReference type="ChEBI" id="CHEBI:57609"/>
        <dbReference type="ChEBI" id="CHEBI:57791"/>
        <dbReference type="EC" id="5.1.1.7"/>
    </reaction>
</comment>
<dbReference type="PROSITE" id="PS01326">
    <property type="entry name" value="DAP_EPIMERASE"/>
    <property type="match status" value="1"/>
</dbReference>
<keyword evidence="5 8" id="KW-0457">Lysine biosynthesis</keyword>
<dbReference type="GO" id="GO:0005829">
    <property type="term" value="C:cytosol"/>
    <property type="evidence" value="ECO:0007669"/>
    <property type="project" value="TreeGrafter"/>
</dbReference>
<feature type="active site" evidence="9">
    <location>
        <position position="71"/>
    </location>
</feature>
<feature type="active site" description="Proton donor" evidence="8">
    <location>
        <position position="71"/>
    </location>
</feature>
<feature type="binding site" evidence="8">
    <location>
        <position position="62"/>
    </location>
    <ligand>
        <name>substrate</name>
    </ligand>
</feature>
<dbReference type="GO" id="GO:0008837">
    <property type="term" value="F:diaminopimelate epimerase activity"/>
    <property type="evidence" value="ECO:0007669"/>
    <property type="project" value="UniProtKB-UniRule"/>
</dbReference>
<feature type="site" description="Could be important to modulate the pK values of the two catalytic cysteine residues" evidence="8">
    <location>
        <position position="209"/>
    </location>
</feature>
<reference evidence="10" key="2">
    <citation type="journal article" date="2021" name="PeerJ">
        <title>Extensive microbial diversity within the chicken gut microbiome revealed by metagenomics and culture.</title>
        <authorList>
            <person name="Gilroy R."/>
            <person name="Ravi A."/>
            <person name="Getino M."/>
            <person name="Pursley I."/>
            <person name="Horton D.L."/>
            <person name="Alikhan N.F."/>
            <person name="Baker D."/>
            <person name="Gharbi K."/>
            <person name="Hall N."/>
            <person name="Watson M."/>
            <person name="Adriaenssens E.M."/>
            <person name="Foster-Nyarko E."/>
            <person name="Jarju S."/>
            <person name="Secka A."/>
            <person name="Antonio M."/>
            <person name="Oren A."/>
            <person name="Chaudhuri R.R."/>
            <person name="La Ragione R."/>
            <person name="Hildebrand F."/>
            <person name="Pallen M.J."/>
        </authorList>
    </citation>
    <scope>NUCLEOTIDE SEQUENCE</scope>
    <source>
        <strain evidence="10">CHK183-6373</strain>
    </source>
</reference>
<evidence type="ECO:0000256" key="2">
    <source>
        <dbReference type="ARBA" id="ARBA00010219"/>
    </source>
</evidence>
<name>A0A9D1P9T3_9FIRM</name>
<comment type="caution">
    <text evidence="10">The sequence shown here is derived from an EMBL/GenBank/DDBJ whole genome shotgun (WGS) entry which is preliminary data.</text>
</comment>
<dbReference type="PANTHER" id="PTHR31689">
    <property type="entry name" value="DIAMINOPIMELATE EPIMERASE, CHLOROPLASTIC"/>
    <property type="match status" value="1"/>
</dbReference>
<organism evidence="10 11">
    <name type="scientific">Candidatus Ornithocaccomicrobium faecavium</name>
    <dbReference type="NCBI Taxonomy" id="2840890"/>
    <lineage>
        <taxon>Bacteria</taxon>
        <taxon>Bacillati</taxon>
        <taxon>Bacillota</taxon>
        <taxon>Clostridia</taxon>
        <taxon>Candidatus Ornithocaccomicrobium</taxon>
    </lineage>
</organism>
<dbReference type="NCBIfam" id="TIGR00652">
    <property type="entry name" value="DapF"/>
    <property type="match status" value="1"/>
</dbReference>
<evidence type="ECO:0000256" key="4">
    <source>
        <dbReference type="ARBA" id="ARBA00022605"/>
    </source>
</evidence>
<evidence type="ECO:0000313" key="11">
    <source>
        <dbReference type="Proteomes" id="UP000886884"/>
    </source>
</evidence>
<dbReference type="HAMAP" id="MF_00197">
    <property type="entry name" value="DAP_epimerase"/>
    <property type="match status" value="1"/>
</dbReference>
<comment type="pathway">
    <text evidence="1 8">Amino-acid biosynthesis; L-lysine biosynthesis via DAP pathway; DL-2,6-diaminopimelate from LL-2,6-diaminopimelate: step 1/1.</text>
</comment>
<evidence type="ECO:0000256" key="6">
    <source>
        <dbReference type="ARBA" id="ARBA00023235"/>
    </source>
</evidence>
<dbReference type="AlphaFoldDB" id="A0A9D1P9T3"/>
<proteinExistence type="inferred from homology"/>
<evidence type="ECO:0000256" key="8">
    <source>
        <dbReference type="HAMAP-Rule" id="MF_00197"/>
    </source>
</evidence>
<protein>
    <recommendedName>
        <fullName evidence="3 8">Diaminopimelate epimerase</fullName>
        <shortName evidence="8">DAP epimerase</shortName>
        <ecNumber evidence="3 8">5.1.1.7</ecNumber>
    </recommendedName>
    <alternativeName>
        <fullName evidence="8">PLP-independent amino acid racemase</fullName>
    </alternativeName>
</protein>
<feature type="binding site" evidence="8">
    <location>
        <begin position="209"/>
        <end position="210"/>
    </location>
    <ligand>
        <name>substrate</name>
    </ligand>
</feature>
<feature type="binding site" evidence="8">
    <location>
        <begin position="219"/>
        <end position="220"/>
    </location>
    <ligand>
        <name>substrate</name>
    </ligand>
</feature>
<comment type="caution">
    <text evidence="8">Lacks conserved residue(s) required for the propagation of feature annotation.</text>
</comment>